<evidence type="ECO:0000256" key="7">
    <source>
        <dbReference type="ARBA" id="ARBA00023136"/>
    </source>
</evidence>
<gene>
    <name evidence="10" type="ORF">ACFQL9_08900</name>
</gene>
<dbReference type="GO" id="GO:0016020">
    <property type="term" value="C:membrane"/>
    <property type="evidence" value="ECO:0007669"/>
    <property type="project" value="UniProtKB-SubCell"/>
</dbReference>
<dbReference type="RefSeq" id="WP_284032339.1">
    <property type="nucleotide sequence ID" value="NZ_CP126154.1"/>
</dbReference>
<feature type="transmembrane region" description="Helical" evidence="8">
    <location>
        <begin position="158"/>
        <end position="175"/>
    </location>
</feature>
<evidence type="ECO:0000256" key="4">
    <source>
        <dbReference type="ARBA" id="ARBA00022692"/>
    </source>
</evidence>
<accession>A0ABD5WGW1</accession>
<keyword evidence="5 10" id="KW-0378">Hydrolase</keyword>
<evidence type="ECO:0000256" key="8">
    <source>
        <dbReference type="SAM" id="Phobius"/>
    </source>
</evidence>
<feature type="transmembrane region" description="Helical" evidence="8">
    <location>
        <begin position="94"/>
        <end position="112"/>
    </location>
</feature>
<dbReference type="EC" id="3.4.21.105" evidence="10"/>
<organism evidence="10 11">
    <name type="scientific">Halobaculum lipolyticum</name>
    <dbReference type="NCBI Taxonomy" id="3032001"/>
    <lineage>
        <taxon>Archaea</taxon>
        <taxon>Methanobacteriati</taxon>
        <taxon>Methanobacteriota</taxon>
        <taxon>Stenosarchaea group</taxon>
        <taxon>Halobacteria</taxon>
        <taxon>Halobacteriales</taxon>
        <taxon>Haloferacaceae</taxon>
        <taxon>Halobaculum</taxon>
    </lineage>
</organism>
<keyword evidence="11" id="KW-1185">Reference proteome</keyword>
<evidence type="ECO:0000313" key="11">
    <source>
        <dbReference type="Proteomes" id="UP001596461"/>
    </source>
</evidence>
<dbReference type="Gene3D" id="1.20.1540.10">
    <property type="entry name" value="Rhomboid-like"/>
    <property type="match status" value="1"/>
</dbReference>
<name>A0ABD5WGW1_9EURY</name>
<dbReference type="InterPro" id="IPR035952">
    <property type="entry name" value="Rhomboid-like_sf"/>
</dbReference>
<keyword evidence="4 8" id="KW-0812">Transmembrane</keyword>
<feature type="transmembrane region" description="Helical" evidence="8">
    <location>
        <begin position="181"/>
        <end position="199"/>
    </location>
</feature>
<reference evidence="10 11" key="1">
    <citation type="journal article" date="2019" name="Int. J. Syst. Evol. Microbiol.">
        <title>The Global Catalogue of Microorganisms (GCM) 10K type strain sequencing project: providing services to taxonomists for standard genome sequencing and annotation.</title>
        <authorList>
            <consortium name="The Broad Institute Genomics Platform"/>
            <consortium name="The Broad Institute Genome Sequencing Center for Infectious Disease"/>
            <person name="Wu L."/>
            <person name="Ma J."/>
        </authorList>
    </citation>
    <scope>NUCLEOTIDE SEQUENCE [LARGE SCALE GENOMIC DNA]</scope>
    <source>
        <strain evidence="10 11">DT31</strain>
    </source>
</reference>
<feature type="domain" description="Peptidase S54 rhomboid" evidence="9">
    <location>
        <begin position="55"/>
        <end position="196"/>
    </location>
</feature>
<evidence type="ECO:0000256" key="6">
    <source>
        <dbReference type="ARBA" id="ARBA00022989"/>
    </source>
</evidence>
<dbReference type="InterPro" id="IPR022764">
    <property type="entry name" value="Peptidase_S54_rhomboid_dom"/>
</dbReference>
<proteinExistence type="inferred from homology"/>
<dbReference type="Pfam" id="PF01694">
    <property type="entry name" value="Rhomboid"/>
    <property type="match status" value="1"/>
</dbReference>
<feature type="transmembrane region" description="Helical" evidence="8">
    <location>
        <begin position="20"/>
        <end position="47"/>
    </location>
</feature>
<dbReference type="Proteomes" id="UP001596461">
    <property type="component" value="Unassembled WGS sequence"/>
</dbReference>
<comment type="subcellular location">
    <subcellularLocation>
        <location evidence="1">Membrane</location>
        <topology evidence="1">Multi-pass membrane protein</topology>
    </subcellularLocation>
</comment>
<evidence type="ECO:0000256" key="1">
    <source>
        <dbReference type="ARBA" id="ARBA00004141"/>
    </source>
</evidence>
<dbReference type="AlphaFoldDB" id="A0ABD5WGW1"/>
<dbReference type="PANTHER" id="PTHR43066">
    <property type="entry name" value="RHOMBOID-RELATED PROTEIN"/>
    <property type="match status" value="1"/>
</dbReference>
<feature type="transmembrane region" description="Helical" evidence="8">
    <location>
        <begin position="118"/>
        <end position="137"/>
    </location>
</feature>
<evidence type="ECO:0000259" key="9">
    <source>
        <dbReference type="Pfam" id="PF01694"/>
    </source>
</evidence>
<keyword evidence="6 8" id="KW-1133">Transmembrane helix</keyword>
<evidence type="ECO:0000256" key="3">
    <source>
        <dbReference type="ARBA" id="ARBA00022670"/>
    </source>
</evidence>
<keyword evidence="3 10" id="KW-0645">Protease</keyword>
<dbReference type="GeneID" id="81124181"/>
<feature type="transmembrane region" description="Helical" evidence="8">
    <location>
        <begin position="67"/>
        <end position="87"/>
    </location>
</feature>
<comment type="caution">
    <text evidence="10">The sequence shown here is derived from an EMBL/GenBank/DDBJ whole genome shotgun (WGS) entry which is preliminary data.</text>
</comment>
<comment type="similarity">
    <text evidence="2">Belongs to the peptidase S54 family.</text>
</comment>
<sequence length="202" mass="19895">MSSTRPGSAPGSLRPVAETLGAMVAVSAAFWLVGALARPLAAFLFVLSAPTVVHPWTLATSVYAHAGVGHLVSNAVVVVVAGVPVAAATTRLRFHAFVLGTGALAGLAQVWIGGLLTPTGVVGISGAAFALVGYVAAANPAADALGRLAARLGVPPRVVVVAVGAVALVVTLAFSPAGSALIAHLVGLLLGLVAGRARLLRV</sequence>
<evidence type="ECO:0000256" key="5">
    <source>
        <dbReference type="ARBA" id="ARBA00022801"/>
    </source>
</evidence>
<dbReference type="EMBL" id="JBHTAH010000006">
    <property type="protein sequence ID" value="MFC7069758.1"/>
    <property type="molecule type" value="Genomic_DNA"/>
</dbReference>
<dbReference type="GO" id="GO:0006508">
    <property type="term" value="P:proteolysis"/>
    <property type="evidence" value="ECO:0007669"/>
    <property type="project" value="UniProtKB-KW"/>
</dbReference>
<evidence type="ECO:0000256" key="2">
    <source>
        <dbReference type="ARBA" id="ARBA00009045"/>
    </source>
</evidence>
<dbReference type="SUPFAM" id="SSF144091">
    <property type="entry name" value="Rhomboid-like"/>
    <property type="match status" value="1"/>
</dbReference>
<dbReference type="PANTHER" id="PTHR43066:SF1">
    <property type="entry name" value="RHOMBOID PROTEIN 2"/>
    <property type="match status" value="1"/>
</dbReference>
<evidence type="ECO:0000313" key="10">
    <source>
        <dbReference type="EMBL" id="MFC7069758.1"/>
    </source>
</evidence>
<keyword evidence="7 8" id="KW-0472">Membrane</keyword>
<protein>
    <submittedName>
        <fullName evidence="10">Rhomboid family intramembrane serine protease</fullName>
        <ecNumber evidence="10">3.4.21.105</ecNumber>
    </submittedName>
</protein>
<dbReference type="GO" id="GO:0008233">
    <property type="term" value="F:peptidase activity"/>
    <property type="evidence" value="ECO:0007669"/>
    <property type="project" value="UniProtKB-KW"/>
</dbReference>